<evidence type="ECO:0000256" key="1">
    <source>
        <dbReference type="SAM" id="Phobius"/>
    </source>
</evidence>
<name>A0ABS2PCS0_9BACL</name>
<keyword evidence="3" id="KW-1185">Reference proteome</keyword>
<feature type="transmembrane region" description="Helical" evidence="1">
    <location>
        <begin position="7"/>
        <end position="24"/>
    </location>
</feature>
<dbReference type="RefSeq" id="WP_204697818.1">
    <property type="nucleotide sequence ID" value="NZ_JAFBEC010000006.1"/>
</dbReference>
<comment type="caution">
    <text evidence="2">The sequence shown here is derived from an EMBL/GenBank/DDBJ whole genome shotgun (WGS) entry which is preliminary data.</text>
</comment>
<dbReference type="EMBL" id="JAFBEC010000006">
    <property type="protein sequence ID" value="MBM7633228.1"/>
    <property type="molecule type" value="Genomic_DNA"/>
</dbReference>
<keyword evidence="1" id="KW-0812">Transmembrane</keyword>
<reference evidence="2 3" key="1">
    <citation type="submission" date="2021-01" db="EMBL/GenBank/DDBJ databases">
        <title>Genomic Encyclopedia of Type Strains, Phase IV (KMG-IV): sequencing the most valuable type-strain genomes for metagenomic binning, comparative biology and taxonomic classification.</title>
        <authorList>
            <person name="Goeker M."/>
        </authorList>
    </citation>
    <scope>NUCLEOTIDE SEQUENCE [LARGE SCALE GENOMIC DNA]</scope>
    <source>
        <strain evidence="2 3">DSM 25540</strain>
    </source>
</reference>
<evidence type="ECO:0000313" key="3">
    <source>
        <dbReference type="Proteomes" id="UP000741863"/>
    </source>
</evidence>
<accession>A0ABS2PCS0</accession>
<keyword evidence="1" id="KW-0472">Membrane</keyword>
<dbReference type="Proteomes" id="UP000741863">
    <property type="component" value="Unassembled WGS sequence"/>
</dbReference>
<evidence type="ECO:0000313" key="2">
    <source>
        <dbReference type="EMBL" id="MBM7633228.1"/>
    </source>
</evidence>
<feature type="transmembrane region" description="Helical" evidence="1">
    <location>
        <begin position="44"/>
        <end position="67"/>
    </location>
</feature>
<organism evidence="2 3">
    <name type="scientific">Geomicrobium sediminis</name>
    <dbReference type="NCBI Taxonomy" id="1347788"/>
    <lineage>
        <taxon>Bacteria</taxon>
        <taxon>Bacillati</taxon>
        <taxon>Bacillota</taxon>
        <taxon>Bacilli</taxon>
        <taxon>Bacillales</taxon>
        <taxon>Geomicrobium</taxon>
    </lineage>
</organism>
<keyword evidence="1" id="KW-1133">Transmembrane helix</keyword>
<sequence>MKRNQLYVDMAFTSIVVSVLYAFFVRFLHGYSDDIHLVTQDESVINVILSFLSIALVTMFIIAPANFYVAKLGNVKGPIVLSIVVIVIIVAISMMSANDTPLLFLLLTPIFCLASAIVKLLVSITNSN</sequence>
<feature type="transmembrane region" description="Helical" evidence="1">
    <location>
        <begin position="103"/>
        <end position="122"/>
    </location>
</feature>
<proteinExistence type="predicted"/>
<gene>
    <name evidence="2" type="ORF">JOD17_002322</name>
</gene>
<protein>
    <submittedName>
        <fullName evidence="2">Uncharacterized protein</fullName>
    </submittedName>
</protein>
<feature type="transmembrane region" description="Helical" evidence="1">
    <location>
        <begin position="79"/>
        <end position="97"/>
    </location>
</feature>